<evidence type="ECO:0000256" key="2">
    <source>
        <dbReference type="PIRSR" id="PIRSR601461-2"/>
    </source>
</evidence>
<keyword evidence="6" id="KW-1185">Reference proteome</keyword>
<dbReference type="Pfam" id="PF00026">
    <property type="entry name" value="Asp"/>
    <property type="match status" value="1"/>
</dbReference>
<dbReference type="AlphaFoldDB" id="A0A3N2PUF9"/>
<feature type="domain" description="Peptidase A1" evidence="4">
    <location>
        <begin position="60"/>
        <end position="391"/>
    </location>
</feature>
<dbReference type="InterPro" id="IPR033121">
    <property type="entry name" value="PEPTIDASE_A1"/>
</dbReference>
<dbReference type="SUPFAM" id="SSF50630">
    <property type="entry name" value="Acid proteases"/>
    <property type="match status" value="1"/>
</dbReference>
<sequence>MQYLTLLLAVTLSVCCTLGSAVERESTVPEGVIKLPLRSRVLSDDKFRKRSSASCKPPGYEAAVEIGTPRQPLWLPIGLSSNNLWTTPLCTFYEEYYSGRNYTGKDCSDTQAGLYNPHGSSTSRNVSTAFLTAEREMFLRLWAFEDDVWIDGHRIQKAQFGLNQKPGDDLSVGSLELGLSIPRGRGRHDGVLGGLLSSGDIQNLTFSLSIGAAMTQNEGAIGEGELVFGGVDIRKNHGELHRLPLSSIWETAFGLSYCVELNTILFLTTSKSQSLTLTGPEDVFGACLDTTSTFTELPDAPFHRLLEFFPEAELAGDNLYSVPCQYANIVAHVRFGFGDGVYIDVPYGELVLQPNRFTEDGPGYCVLGITRSRSTGYARLGETFLRSATAL</sequence>
<evidence type="ECO:0000313" key="5">
    <source>
        <dbReference type="EMBL" id="ROT38130.1"/>
    </source>
</evidence>
<evidence type="ECO:0000256" key="1">
    <source>
        <dbReference type="ARBA" id="ARBA00007447"/>
    </source>
</evidence>
<dbReference type="InterPro" id="IPR001461">
    <property type="entry name" value="Aspartic_peptidase_A1"/>
</dbReference>
<dbReference type="RefSeq" id="XP_028465936.1">
    <property type="nucleotide sequence ID" value="XM_028609897.1"/>
</dbReference>
<comment type="similarity">
    <text evidence="1">Belongs to the peptidase A1 family.</text>
</comment>
<gene>
    <name evidence="5" type="ORF">SODALDRAFT_324555</name>
</gene>
<dbReference type="PROSITE" id="PS51767">
    <property type="entry name" value="PEPTIDASE_A1"/>
    <property type="match status" value="1"/>
</dbReference>
<keyword evidence="2" id="KW-1015">Disulfide bond</keyword>
<dbReference type="PANTHER" id="PTHR47966:SF65">
    <property type="entry name" value="ASPARTIC-TYPE ENDOPEPTIDASE"/>
    <property type="match status" value="1"/>
</dbReference>
<keyword evidence="3" id="KW-0732">Signal</keyword>
<dbReference type="InterPro" id="IPR021109">
    <property type="entry name" value="Peptidase_aspartic_dom_sf"/>
</dbReference>
<keyword evidence="5" id="KW-0378">Hydrolase</keyword>
<feature type="chain" id="PRO_5018254061" evidence="3">
    <location>
        <begin position="22"/>
        <end position="391"/>
    </location>
</feature>
<name>A0A3N2PUF9_SODAK</name>
<reference evidence="5 6" key="1">
    <citation type="journal article" date="2018" name="Mol. Ecol.">
        <title>The obligate alkalophilic soda-lake fungus Sodiomyces alkalinus has shifted to a protein diet.</title>
        <authorList>
            <person name="Grum-Grzhimaylo A.A."/>
            <person name="Falkoski D.L."/>
            <person name="van den Heuvel J."/>
            <person name="Valero-Jimenez C.A."/>
            <person name="Min B."/>
            <person name="Choi I.G."/>
            <person name="Lipzen A."/>
            <person name="Daum C.G."/>
            <person name="Aanen D.K."/>
            <person name="Tsang A."/>
            <person name="Henrissat B."/>
            <person name="Bilanenko E.N."/>
            <person name="de Vries R.P."/>
            <person name="van Kan J.A.L."/>
            <person name="Grigoriev I.V."/>
            <person name="Debets A.J.M."/>
        </authorList>
    </citation>
    <scope>NUCLEOTIDE SEQUENCE [LARGE SCALE GENOMIC DNA]</scope>
    <source>
        <strain evidence="5 6">F11</strain>
    </source>
</reference>
<dbReference type="STRING" id="1314773.A0A3N2PUF9"/>
<protein>
    <submittedName>
        <fullName evidence="5">Acid protease</fullName>
    </submittedName>
</protein>
<dbReference type="GO" id="GO:0004190">
    <property type="term" value="F:aspartic-type endopeptidase activity"/>
    <property type="evidence" value="ECO:0007669"/>
    <property type="project" value="InterPro"/>
</dbReference>
<accession>A0A3N2PUF9</accession>
<evidence type="ECO:0000259" key="4">
    <source>
        <dbReference type="PROSITE" id="PS51767"/>
    </source>
</evidence>
<proteinExistence type="inferred from homology"/>
<keyword evidence="5" id="KW-0645">Protease</keyword>
<evidence type="ECO:0000256" key="3">
    <source>
        <dbReference type="SAM" id="SignalP"/>
    </source>
</evidence>
<dbReference type="PANTHER" id="PTHR47966">
    <property type="entry name" value="BETA-SITE APP-CLEAVING ENZYME, ISOFORM A-RELATED"/>
    <property type="match status" value="1"/>
</dbReference>
<evidence type="ECO:0000313" key="6">
    <source>
        <dbReference type="Proteomes" id="UP000272025"/>
    </source>
</evidence>
<feature type="disulfide bond" evidence="2">
    <location>
        <begin position="324"/>
        <end position="365"/>
    </location>
</feature>
<organism evidence="5 6">
    <name type="scientific">Sodiomyces alkalinus (strain CBS 110278 / VKM F-3762 / F11)</name>
    <name type="common">Alkaliphilic filamentous fungus</name>
    <dbReference type="NCBI Taxonomy" id="1314773"/>
    <lineage>
        <taxon>Eukaryota</taxon>
        <taxon>Fungi</taxon>
        <taxon>Dikarya</taxon>
        <taxon>Ascomycota</taxon>
        <taxon>Pezizomycotina</taxon>
        <taxon>Sordariomycetes</taxon>
        <taxon>Hypocreomycetidae</taxon>
        <taxon>Glomerellales</taxon>
        <taxon>Plectosphaerellaceae</taxon>
        <taxon>Sodiomyces</taxon>
    </lineage>
</organism>
<dbReference type="GO" id="GO:0006508">
    <property type="term" value="P:proteolysis"/>
    <property type="evidence" value="ECO:0007669"/>
    <property type="project" value="UniProtKB-KW"/>
</dbReference>
<dbReference type="EMBL" id="ML119056">
    <property type="protein sequence ID" value="ROT38130.1"/>
    <property type="molecule type" value="Genomic_DNA"/>
</dbReference>
<feature type="signal peptide" evidence="3">
    <location>
        <begin position="1"/>
        <end position="21"/>
    </location>
</feature>
<dbReference type="Gene3D" id="2.40.70.10">
    <property type="entry name" value="Acid Proteases"/>
    <property type="match status" value="2"/>
</dbReference>
<dbReference type="OrthoDB" id="771136at2759"/>
<dbReference type="Proteomes" id="UP000272025">
    <property type="component" value="Unassembled WGS sequence"/>
</dbReference>
<dbReference type="GeneID" id="39578375"/>